<dbReference type="GO" id="GO:0005992">
    <property type="term" value="P:trehalose biosynthetic process"/>
    <property type="evidence" value="ECO:0007669"/>
    <property type="project" value="TreeGrafter"/>
</dbReference>
<dbReference type="AlphaFoldDB" id="A0A1H0X8P0"/>
<dbReference type="EMBL" id="FNJJ01000010">
    <property type="protein sequence ID" value="SDP99115.1"/>
    <property type="molecule type" value="Genomic_DNA"/>
</dbReference>
<dbReference type="GO" id="GO:0047470">
    <property type="term" value="F:(1,4)-alpha-D-glucan 1-alpha-D-glucosylmutase activity"/>
    <property type="evidence" value="ECO:0007669"/>
    <property type="project" value="TreeGrafter"/>
</dbReference>
<sequence>MTELRATLRVQLHKDFTLFDAAAQVPYLAQLGISHLYASPILTARPGSQHGYDVIDPSRINPELGGEAALLQLVETLRGHGMGLILDIVPNHMAVGGDGNPWWLDVLEWGQDSPYASFFDIQWQSHDPLLSGQLLVPFLRSDYGEALRDGTLQLHFDAERGRFHAQHFEHRLPLTPPSYAIILRGSEDAGLRELGQRFARLGSIADRRAQAEQLCAELAAQAHQVPPLLDGFQGTDEAAQKRLHALLERQHYRVASWRTAADDINWRRFFDINELGALRVEHRQVFEQTHAKVFELIERGLIDGLRIDHIDGLANPRAYCSRLRRRIRQLRGDVPFPIFVEKILGAGEQLPQQWPVDGSTGYEFMNQVSLLQHDPHGELPLSELWQTLSGRPAAFEEEIQQARRLVLEGSLAGDLEEVAQRLLHVARHDIATRDLTLGAIRRALRELIVHFPVYRTYAQACGRSQQDQRFFQQALDGARQTLAEADWPMLPHLDDWLGGASLRTLSPGRARRLRAQALTRFQQLTSPVAAKAVEDTALYRAGVLLSRYDVGFDAEHFSASVERFHQACAERAAQHPLNLLATATHDHKRGEDCRARLAVLSERAAWFAERVRHWHRLAQPLRSAELQQAPDGGEEAILYQALIGSWPLELKADDQAGLQAYLQRLLGWQRKALREAKLNSAWSAPNEDYEAACADFLRRLLCEPAGLAMRQELVDAVAEVAPAGALNGLVQCLLRMTTPGVPDLYHGCEFWDFSLVDPDNRRPVDFPARLAALQAEDDPAARLASWQDGRIKQWLIHQVLSLRAERPQLFSQGSYRPLGVTGEHAAQVLAFLRSQGDEHLLVIVPRLAAGLLGEQQVPHVPPQRWGNTSVVLPEELRGRQVTDLLGDCQATTDQGVALSAALAAFPLNLLRITPLSQEPRHEHR</sequence>
<dbReference type="SUPFAM" id="SSF51445">
    <property type="entry name" value="(Trans)glycosidases"/>
    <property type="match status" value="1"/>
</dbReference>
<dbReference type="OrthoDB" id="9761577at2"/>
<dbReference type="CDD" id="cd11336">
    <property type="entry name" value="AmyAc_MTSase"/>
    <property type="match status" value="1"/>
</dbReference>
<dbReference type="Proteomes" id="UP000199460">
    <property type="component" value="Unassembled WGS sequence"/>
</dbReference>
<dbReference type="InterPro" id="IPR012767">
    <property type="entry name" value="Trehalose_TreY"/>
</dbReference>
<dbReference type="Gene3D" id="1.10.10.470">
    <property type="entry name" value="Maltooligosyl trehalose synthase, domain 4"/>
    <property type="match status" value="1"/>
</dbReference>
<gene>
    <name evidence="2" type="ORF">SAMN05216213_110146</name>
</gene>
<evidence type="ECO:0000259" key="1">
    <source>
        <dbReference type="SMART" id="SM00642"/>
    </source>
</evidence>
<evidence type="ECO:0000313" key="3">
    <source>
        <dbReference type="Proteomes" id="UP000199460"/>
    </source>
</evidence>
<dbReference type="Gene3D" id="3.20.20.80">
    <property type="entry name" value="Glycosidases"/>
    <property type="match status" value="3"/>
</dbReference>
<dbReference type="InterPro" id="IPR013797">
    <property type="entry name" value="Maltooligo_trehalose_synth_4"/>
</dbReference>
<proteinExistence type="predicted"/>
<dbReference type="GO" id="GO:0030980">
    <property type="term" value="P:alpha-glucan catabolic process"/>
    <property type="evidence" value="ECO:0007669"/>
    <property type="project" value="TreeGrafter"/>
</dbReference>
<evidence type="ECO:0000313" key="2">
    <source>
        <dbReference type="EMBL" id="SDP99115.1"/>
    </source>
</evidence>
<dbReference type="SMART" id="SM00642">
    <property type="entry name" value="Aamy"/>
    <property type="match status" value="1"/>
</dbReference>
<feature type="domain" description="Glycosyl hydrolase family 13 catalytic" evidence="1">
    <location>
        <begin position="7"/>
        <end position="479"/>
    </location>
</feature>
<organism evidence="2 3">
    <name type="scientific">Ectopseudomonas guguanensis</name>
    <dbReference type="NCBI Taxonomy" id="1198456"/>
    <lineage>
        <taxon>Bacteria</taxon>
        <taxon>Pseudomonadati</taxon>
        <taxon>Pseudomonadota</taxon>
        <taxon>Gammaproteobacteria</taxon>
        <taxon>Pseudomonadales</taxon>
        <taxon>Pseudomonadaceae</taxon>
        <taxon>Ectopseudomonas</taxon>
    </lineage>
</organism>
<protein>
    <submittedName>
        <fullName evidence="2">(1-&gt;4)-alpha-D-glucan 1-alpha-D-glucosylmutase</fullName>
    </submittedName>
</protein>
<dbReference type="InterPro" id="IPR017853">
    <property type="entry name" value="GH"/>
</dbReference>
<name>A0A1H0X8P0_9GAMM</name>
<dbReference type="NCBIfam" id="TIGR02401">
    <property type="entry name" value="trehalose_TreY"/>
    <property type="match status" value="1"/>
</dbReference>
<dbReference type="InterPro" id="IPR006047">
    <property type="entry name" value="GH13_cat_dom"/>
</dbReference>
<accession>A0A1H0X8P0</accession>
<dbReference type="NCBIfam" id="NF011086">
    <property type="entry name" value="PRK14511.1-3"/>
    <property type="match status" value="1"/>
</dbReference>
<keyword evidence="3" id="KW-1185">Reference proteome</keyword>
<dbReference type="PANTHER" id="PTHR10357:SF216">
    <property type="entry name" value="MALTOOLIGOSYL TREHALOSE SYNTHASE-RELATED"/>
    <property type="match status" value="1"/>
</dbReference>
<reference evidence="3" key="1">
    <citation type="submission" date="2016-10" db="EMBL/GenBank/DDBJ databases">
        <authorList>
            <person name="Varghese N."/>
            <person name="Submissions S."/>
        </authorList>
    </citation>
    <scope>NUCLEOTIDE SEQUENCE [LARGE SCALE GENOMIC DNA]</scope>
    <source>
        <strain evidence="3">JCM 18416</strain>
    </source>
</reference>
<dbReference type="PANTHER" id="PTHR10357">
    <property type="entry name" value="ALPHA-AMYLASE FAMILY MEMBER"/>
    <property type="match status" value="1"/>
</dbReference>
<dbReference type="GeneID" id="300932863"/>
<dbReference type="RefSeq" id="WP_090432392.1">
    <property type="nucleotide sequence ID" value="NZ_FNJJ01000010.1"/>
</dbReference>
<dbReference type="Gene3D" id="3.30.1590.10">
    <property type="entry name" value="Maltooligosyl trehalose synthase, domain 2"/>
    <property type="match status" value="1"/>
</dbReference>
<dbReference type="Pfam" id="PF00128">
    <property type="entry name" value="Alpha-amylase"/>
    <property type="match status" value="1"/>
</dbReference>